<keyword evidence="8 12" id="KW-0665">Pyrimidine biosynthesis</keyword>
<dbReference type="GO" id="GO:0006207">
    <property type="term" value="P:'de novo' pyrimidine nucleobase biosynthetic process"/>
    <property type="evidence" value="ECO:0007669"/>
    <property type="project" value="InterPro"/>
</dbReference>
<dbReference type="PROSITE" id="PS00911">
    <property type="entry name" value="DHODEHASE_1"/>
    <property type="match status" value="1"/>
</dbReference>
<dbReference type="HAMAP" id="MF_00224">
    <property type="entry name" value="DHO_dh_type1"/>
    <property type="match status" value="1"/>
</dbReference>
<dbReference type="PIRSF" id="PIRSF000164">
    <property type="entry name" value="DHO_oxidase"/>
    <property type="match status" value="1"/>
</dbReference>
<feature type="binding site" evidence="12">
    <location>
        <position position="215"/>
    </location>
    <ligand>
        <name>FMN</name>
        <dbReference type="ChEBI" id="CHEBI:58210"/>
    </ligand>
</feature>
<feature type="binding site" evidence="12">
    <location>
        <position position="98"/>
    </location>
    <ligand>
        <name>FMN</name>
        <dbReference type="ChEBI" id="CHEBI:58210"/>
    </ligand>
</feature>
<dbReference type="Gene3D" id="3.20.20.70">
    <property type="entry name" value="Aldolase class I"/>
    <property type="match status" value="1"/>
</dbReference>
<feature type="binding site" evidence="12">
    <location>
        <begin position="44"/>
        <end position="45"/>
    </location>
    <ligand>
        <name>FMN</name>
        <dbReference type="ChEBI" id="CHEBI:58210"/>
    </ligand>
</feature>
<dbReference type="RefSeq" id="WP_338535678.1">
    <property type="nucleotide sequence ID" value="NZ_AP028654.1"/>
</dbReference>
<evidence type="ECO:0000256" key="2">
    <source>
        <dbReference type="ARBA" id="ARBA00004496"/>
    </source>
</evidence>
<dbReference type="FunFam" id="3.20.20.70:FF:000027">
    <property type="entry name" value="Dihydropyrimidine dehydrogenase [NADP(+)]"/>
    <property type="match status" value="1"/>
</dbReference>
<protein>
    <recommendedName>
        <fullName evidence="12">Dihydroorotate dehydrogenase</fullName>
        <shortName evidence="12">DHOD</shortName>
        <shortName evidence="12">DHODase</shortName>
        <shortName evidence="12">DHOdehase</shortName>
        <ecNumber evidence="12">1.3.-.-</ecNumber>
    </recommendedName>
</protein>
<dbReference type="GO" id="GO:0004589">
    <property type="term" value="F:dihydroorotate dehydrogenase (NAD+) activity"/>
    <property type="evidence" value="ECO:0007669"/>
    <property type="project" value="UniProtKB-EC"/>
</dbReference>
<evidence type="ECO:0000313" key="15">
    <source>
        <dbReference type="Proteomes" id="UP001321786"/>
    </source>
</evidence>
<evidence type="ECO:0000313" key="14">
    <source>
        <dbReference type="EMBL" id="BEP30077.1"/>
    </source>
</evidence>
<evidence type="ECO:0000256" key="7">
    <source>
        <dbReference type="ARBA" id="ARBA00022643"/>
    </source>
</evidence>
<feature type="active site" description="Nucleophile" evidence="12">
    <location>
        <position position="128"/>
    </location>
</feature>
<dbReference type="InterPro" id="IPR013785">
    <property type="entry name" value="Aldolase_TIM"/>
</dbReference>
<evidence type="ECO:0000256" key="1">
    <source>
        <dbReference type="ARBA" id="ARBA00003616"/>
    </source>
</evidence>
<gene>
    <name evidence="12" type="primary">pyrD</name>
    <name evidence="14" type="ORF">HLPR_24080</name>
</gene>
<comment type="subcellular location">
    <subcellularLocation>
        <location evidence="2 12">Cytoplasm</location>
    </subcellularLocation>
</comment>
<feature type="binding site" evidence="12">
    <location>
        <position position="125"/>
    </location>
    <ligand>
        <name>FMN</name>
        <dbReference type="ChEBI" id="CHEBI:58210"/>
    </ligand>
</feature>
<feature type="binding site" evidence="12">
    <location>
        <position position="44"/>
    </location>
    <ligand>
        <name>substrate</name>
    </ligand>
</feature>
<dbReference type="Pfam" id="PF01180">
    <property type="entry name" value="DHO_dh"/>
    <property type="match status" value="1"/>
</dbReference>
<reference evidence="14 15" key="1">
    <citation type="submission" date="2023-08" db="EMBL/GenBank/DDBJ databases">
        <title>Helicovermis profunda gen. nov., sp. nov., a novel mesophilic, fermentative bacterium within the Bacillota from a deep-sea hydrothermal vent chimney.</title>
        <authorList>
            <person name="Miyazaki U."/>
            <person name="Mizutani D."/>
            <person name="Hashimoto Y."/>
            <person name="Tame A."/>
            <person name="Sawayama S."/>
            <person name="Miyazaki J."/>
            <person name="Takai K."/>
            <person name="Nakagawa S."/>
        </authorList>
    </citation>
    <scope>NUCLEOTIDE SEQUENCE [LARGE SCALE GENOMIC DNA]</scope>
    <source>
        <strain evidence="14 15">S502</strain>
    </source>
</reference>
<sequence length="301" mass="32731">MDLSVDLNGLKLKNPITVASGTFGFAREYSEFIDLNDLGAISVKGLTLKPRIGNDAPRVAETPMGMLNCVGLQNPGVYKFIEEELPFLKEYDTKIIANINGNTIEEYEEITEIISNTEVDSIELNISCPNVKCGGMAFGTDPLMVSEVVRKVRNKTKKHLIVKLSPNVKNITEIALAAEIAGADCISMINTISGMKIDIKTMKPLLGNISGGLSGPAVKPVAVKMIYDTYKMIKIPILGMGGISSEKDVIEFILAGAKAVAIGTANFTNPYITKEILENLKKYLQENNLTSLNSIWGKAHY</sequence>
<comment type="pathway">
    <text evidence="3">Pyrimidine metabolism; UMP biosynthesis via de novo pathway; orotate from (S)-dihydroorotate (NAD(+) route): step 1/1.</text>
</comment>
<dbReference type="InterPro" id="IPR001295">
    <property type="entry name" value="Dihydroorotate_DH_CS"/>
</dbReference>
<feature type="binding site" evidence="12">
    <location>
        <begin position="241"/>
        <end position="242"/>
    </location>
    <ligand>
        <name>FMN</name>
        <dbReference type="ChEBI" id="CHEBI:58210"/>
    </ligand>
</feature>
<proteinExistence type="inferred from homology"/>
<keyword evidence="15" id="KW-1185">Reference proteome</keyword>
<dbReference type="NCBIfam" id="TIGR01037">
    <property type="entry name" value="pyrD_sub1_fam"/>
    <property type="match status" value="1"/>
</dbReference>
<feature type="domain" description="Dihydroorotate dehydrogenase catalytic" evidence="13">
    <location>
        <begin position="3"/>
        <end position="284"/>
    </location>
</feature>
<keyword evidence="5 12" id="KW-0963">Cytoplasm</keyword>
<dbReference type="GO" id="GO:0005737">
    <property type="term" value="C:cytoplasm"/>
    <property type="evidence" value="ECO:0007669"/>
    <property type="project" value="UniProtKB-SubCell"/>
</dbReference>
<comment type="cofactor">
    <cofactor evidence="12">
        <name>FMN</name>
        <dbReference type="ChEBI" id="CHEBI:58210"/>
    </cofactor>
    <text evidence="12">Binds 1 FMN per subunit.</text>
</comment>
<name>A0AAU9EH19_9FIRM</name>
<evidence type="ECO:0000256" key="11">
    <source>
        <dbReference type="ARBA" id="ARBA00048996"/>
    </source>
</evidence>
<dbReference type="CDD" id="cd04740">
    <property type="entry name" value="DHOD_1B_like"/>
    <property type="match status" value="1"/>
</dbReference>
<dbReference type="PANTHER" id="PTHR48109">
    <property type="entry name" value="DIHYDROOROTATE DEHYDROGENASE (QUINONE), MITOCHONDRIAL-RELATED"/>
    <property type="match status" value="1"/>
</dbReference>
<evidence type="ECO:0000256" key="8">
    <source>
        <dbReference type="ARBA" id="ARBA00022975"/>
    </source>
</evidence>
<dbReference type="EMBL" id="AP028654">
    <property type="protein sequence ID" value="BEP30077.1"/>
    <property type="molecule type" value="Genomic_DNA"/>
</dbReference>
<dbReference type="InterPro" id="IPR005720">
    <property type="entry name" value="Dihydroorotate_DH_cat"/>
</dbReference>
<evidence type="ECO:0000256" key="6">
    <source>
        <dbReference type="ARBA" id="ARBA00022630"/>
    </source>
</evidence>
<feature type="binding site" evidence="12">
    <location>
        <position position="125"/>
    </location>
    <ligand>
        <name>substrate</name>
    </ligand>
</feature>
<comment type="similarity">
    <text evidence="4 12">Belongs to the dihydroorotate dehydrogenase family. Type 1 subfamily.</text>
</comment>
<feature type="binding site" evidence="12">
    <location>
        <position position="20"/>
    </location>
    <ligand>
        <name>FMN</name>
        <dbReference type="ChEBI" id="CHEBI:58210"/>
    </ligand>
</feature>
<dbReference type="SUPFAM" id="SSF51395">
    <property type="entry name" value="FMN-linked oxidoreductases"/>
    <property type="match status" value="1"/>
</dbReference>
<comment type="catalytic activity">
    <reaction evidence="11">
        <text>(S)-dihydroorotate + NAD(+) = orotate + NADH + H(+)</text>
        <dbReference type="Rhea" id="RHEA:13513"/>
        <dbReference type="ChEBI" id="CHEBI:15378"/>
        <dbReference type="ChEBI" id="CHEBI:30839"/>
        <dbReference type="ChEBI" id="CHEBI:30864"/>
        <dbReference type="ChEBI" id="CHEBI:57540"/>
        <dbReference type="ChEBI" id="CHEBI:57945"/>
        <dbReference type="EC" id="1.3.1.14"/>
    </reaction>
</comment>
<evidence type="ECO:0000256" key="12">
    <source>
        <dbReference type="HAMAP-Rule" id="MF_00224"/>
    </source>
</evidence>
<dbReference type="NCBIfam" id="NF005574">
    <property type="entry name" value="PRK07259.1"/>
    <property type="match status" value="1"/>
</dbReference>
<evidence type="ECO:0000259" key="13">
    <source>
        <dbReference type="Pfam" id="PF01180"/>
    </source>
</evidence>
<dbReference type="KEGG" id="hprf:HLPR_24080"/>
<organism evidence="14 15">
    <name type="scientific">Helicovermis profundi</name>
    <dbReference type="NCBI Taxonomy" id="3065157"/>
    <lineage>
        <taxon>Bacteria</taxon>
        <taxon>Bacillati</taxon>
        <taxon>Bacillota</taxon>
        <taxon>Clostridia</taxon>
        <taxon>Helicovermis</taxon>
    </lineage>
</organism>
<comment type="function">
    <text evidence="1">Catalyzes the conversion of dihydroorotate to orotate with NAD(+) as electron acceptor.</text>
</comment>
<evidence type="ECO:0000256" key="4">
    <source>
        <dbReference type="ARBA" id="ARBA00008008"/>
    </source>
</evidence>
<feature type="binding site" evidence="12">
    <location>
        <position position="189"/>
    </location>
    <ligand>
        <name>FMN</name>
        <dbReference type="ChEBI" id="CHEBI:58210"/>
    </ligand>
</feature>
<evidence type="ECO:0000256" key="10">
    <source>
        <dbReference type="ARBA" id="ARBA00023027"/>
    </source>
</evidence>
<dbReference type="GO" id="GO:0044205">
    <property type="term" value="P:'de novo' UMP biosynthetic process"/>
    <property type="evidence" value="ECO:0007669"/>
    <property type="project" value="UniProtKB-UniRule"/>
</dbReference>
<dbReference type="AlphaFoldDB" id="A0AAU9EH19"/>
<dbReference type="InterPro" id="IPR049622">
    <property type="entry name" value="Dihydroorotate_DH_I"/>
</dbReference>
<evidence type="ECO:0000256" key="3">
    <source>
        <dbReference type="ARBA" id="ARBA00004715"/>
    </source>
</evidence>
<feature type="binding site" evidence="12">
    <location>
        <begin position="68"/>
        <end position="72"/>
    </location>
    <ligand>
        <name>substrate</name>
    </ligand>
</feature>
<evidence type="ECO:0000256" key="9">
    <source>
        <dbReference type="ARBA" id="ARBA00023002"/>
    </source>
</evidence>
<keyword evidence="10" id="KW-0520">NAD</keyword>
<feature type="binding site" evidence="12">
    <location>
        <position position="163"/>
    </location>
    <ligand>
        <name>FMN</name>
        <dbReference type="ChEBI" id="CHEBI:58210"/>
    </ligand>
</feature>
<accession>A0AAU9EH19</accession>
<dbReference type="InterPro" id="IPR050074">
    <property type="entry name" value="DHO_dehydrogenase"/>
</dbReference>
<comment type="catalytic activity">
    <reaction evidence="12">
        <text>(S)-dihydroorotate + A = orotate + AH2</text>
        <dbReference type="Rhea" id="RHEA:18073"/>
        <dbReference type="ChEBI" id="CHEBI:13193"/>
        <dbReference type="ChEBI" id="CHEBI:17499"/>
        <dbReference type="ChEBI" id="CHEBI:30839"/>
        <dbReference type="ChEBI" id="CHEBI:30864"/>
    </reaction>
</comment>
<keyword evidence="7 12" id="KW-0288">FMN</keyword>
<dbReference type="InterPro" id="IPR033888">
    <property type="entry name" value="DHOD_1B"/>
</dbReference>
<evidence type="ECO:0000256" key="5">
    <source>
        <dbReference type="ARBA" id="ARBA00022490"/>
    </source>
</evidence>
<dbReference type="InterPro" id="IPR012135">
    <property type="entry name" value="Dihydroorotate_DH_1_2"/>
</dbReference>
<keyword evidence="9 12" id="KW-0560">Oxidoreductase</keyword>
<dbReference type="EC" id="1.3.-.-" evidence="12"/>
<dbReference type="PANTHER" id="PTHR48109:SF1">
    <property type="entry name" value="DIHYDROOROTATE DEHYDROGENASE (FUMARATE)"/>
    <property type="match status" value="1"/>
</dbReference>
<feature type="binding site" evidence="12">
    <location>
        <begin position="190"/>
        <end position="191"/>
    </location>
    <ligand>
        <name>substrate</name>
    </ligand>
</feature>
<dbReference type="PROSITE" id="PS00912">
    <property type="entry name" value="DHODEHASE_2"/>
    <property type="match status" value="1"/>
</dbReference>
<dbReference type="Proteomes" id="UP001321786">
    <property type="component" value="Chromosome"/>
</dbReference>
<feature type="binding site" evidence="12">
    <location>
        <begin position="263"/>
        <end position="264"/>
    </location>
    <ligand>
        <name>FMN</name>
        <dbReference type="ChEBI" id="CHEBI:58210"/>
    </ligand>
</feature>
<keyword evidence="6 12" id="KW-0285">Flavoprotein</keyword>
<dbReference type="InterPro" id="IPR024920">
    <property type="entry name" value="Dihydroorotate_DH_1"/>
</dbReference>